<reference evidence="2" key="2">
    <citation type="journal article" date="2015" name="Fish Shellfish Immunol.">
        <title>Early steps in the European eel (Anguilla anguilla)-Vibrio vulnificus interaction in the gills: Role of the RtxA13 toxin.</title>
        <authorList>
            <person name="Callol A."/>
            <person name="Pajuelo D."/>
            <person name="Ebbesson L."/>
            <person name="Teles M."/>
            <person name="MacKenzie S."/>
            <person name="Amaro C."/>
        </authorList>
    </citation>
    <scope>NUCLEOTIDE SEQUENCE</scope>
</reference>
<name>A0A0E9WIR4_ANGAN</name>
<sequence length="50" mass="5930">MRIFLLLALNLLYIWVKVLILGFWVNLEYTRGLVQIQPPNYCILKACTVY</sequence>
<accession>A0A0E9WIR4</accession>
<dbReference type="AlphaFoldDB" id="A0A0E9WIR4"/>
<keyword evidence="1" id="KW-0472">Membrane</keyword>
<evidence type="ECO:0000256" key="1">
    <source>
        <dbReference type="SAM" id="Phobius"/>
    </source>
</evidence>
<reference evidence="2" key="1">
    <citation type="submission" date="2014-11" db="EMBL/GenBank/DDBJ databases">
        <authorList>
            <person name="Amaro Gonzalez C."/>
        </authorList>
    </citation>
    <scope>NUCLEOTIDE SEQUENCE</scope>
</reference>
<organism evidence="2">
    <name type="scientific">Anguilla anguilla</name>
    <name type="common">European freshwater eel</name>
    <name type="synonym">Muraena anguilla</name>
    <dbReference type="NCBI Taxonomy" id="7936"/>
    <lineage>
        <taxon>Eukaryota</taxon>
        <taxon>Metazoa</taxon>
        <taxon>Chordata</taxon>
        <taxon>Craniata</taxon>
        <taxon>Vertebrata</taxon>
        <taxon>Euteleostomi</taxon>
        <taxon>Actinopterygii</taxon>
        <taxon>Neopterygii</taxon>
        <taxon>Teleostei</taxon>
        <taxon>Anguilliformes</taxon>
        <taxon>Anguillidae</taxon>
        <taxon>Anguilla</taxon>
    </lineage>
</organism>
<proteinExistence type="predicted"/>
<protein>
    <submittedName>
        <fullName evidence="2">Uncharacterized protein</fullName>
    </submittedName>
</protein>
<feature type="transmembrane region" description="Helical" evidence="1">
    <location>
        <begin position="6"/>
        <end position="27"/>
    </location>
</feature>
<dbReference type="EMBL" id="GBXM01018376">
    <property type="protein sequence ID" value="JAH90201.1"/>
    <property type="molecule type" value="Transcribed_RNA"/>
</dbReference>
<keyword evidence="1" id="KW-0812">Transmembrane</keyword>
<keyword evidence="1" id="KW-1133">Transmembrane helix</keyword>
<evidence type="ECO:0000313" key="2">
    <source>
        <dbReference type="EMBL" id="JAH90201.1"/>
    </source>
</evidence>